<feature type="compositionally biased region" description="Polar residues" evidence="4">
    <location>
        <begin position="795"/>
        <end position="809"/>
    </location>
</feature>
<dbReference type="Pfam" id="PF06218">
    <property type="entry name" value="NPR2"/>
    <property type="match status" value="2"/>
</dbReference>
<evidence type="ECO:0000256" key="3">
    <source>
        <dbReference type="SAM" id="Coils"/>
    </source>
</evidence>
<evidence type="ECO:0000313" key="7">
    <source>
        <dbReference type="Proteomes" id="UP001050691"/>
    </source>
</evidence>
<protein>
    <recommendedName>
        <fullName evidence="5">Rab-GAP TBC domain-containing protein</fullName>
    </recommendedName>
</protein>
<evidence type="ECO:0000256" key="1">
    <source>
        <dbReference type="ARBA" id="ARBA00008433"/>
    </source>
</evidence>
<sequence length="1431" mass="159848">MTTSLGTSRLPTTPTKSVRDRIANFEASSSPSSPSIPPSPQRQQPPKSPSSPSSPFPSSPISGRRTSILGRSNLPRPSGTSLNLEKSRRVSISASKATPAIVASSSLIHKSASSVTSTSAVTAGSSTSTSTSFSENSSLLMNEKLDNVSTISPSSSTSGLATNLEPLEPEHPSDTSLSETEEAIQLPASISYSTTQAQVRPELLTPNLDDLLSPQLTTSTPALFSNTSDQLRPSDEGEDEDEGKGEETNSVRFSMVPLSGKSFDQEGKIQVSISASSSDFGHGNGDGTGEPLDYLAIENLPRPIVTLGEQGSGNVLSPTTLTFLKNRLEKQEKEHDDAHGHDLSLGTNEQFQAQLTQLQIQEKVSEAEAERIDWSETIYFWGAVMAGQLYQSFDMSIIYLIDPLPVDYHQFARDNSEELARAIESGIPNSLRGMLWQLMSASKDPDLETEYARYLKESSVHEKAIARDLGRTFPHHDFFRDGKGIGQENLFNVLKAYSLYDPEVGYCQGLPFIVAVLLLNMPDEEAFCLLVRLMMTYGLRGHFLPEMPALQLRLFQFDRLFPLDVVFRIYDNVLATGIEAIFGFAVALLKRSEEQLLKLKFDDILDYLRNKLFEAYRVENNDDEELHLYLVDQFVRDASLIPITPFMLDAYAHEYEDSVREREAHAIEMDNLRNVNRSLSNQIKMLEANLAQLNTEHCEAVKQLVMVRLDNETLESELVSKSTVHAYADSPLAIFIMPDEDTFLPHIESVFYAIFHEKRGPQILYQVPEGLITQGSGSTTFPSLTLPGPIRSPVSGPQPTSRTFETSITGGSTKSLSSVYAAANIDNSTGLAKFRDSPSPVQQINNSSSSNAAFDSSAPPSPASYRSPHQKHTNANTKIGHVSAIVSPQNVSQRTGNIVITPLFDFSDVSRFVIPAQDMCGRLVICSTQRHRVIGFPICLEADKYERVHFRYNLCFVFDRDADLSCYEPIVRKIARVLMACEEESSFLSDQKNLPHINSILEQLYEDLNSYHETSIIIDKFNSFELKLFPFYSNPPPVYDWTVPLALINIVKRMKPNWDITMTRICKYIDGINHVSRIAYLADCDLELTRQAVSHLLYYQCIMTIDIFQYSNMYTLDRPLQWLADDPTVKEECGPYVTKPGYVIPSWSQLLYLYSHLNNGITVLSWEEEHNVRPLGIDVRRFITFGVIKGFLRRVHRWPVLMPEKPRDTMKIEVSPQDTKPVGGRRRGKSFTLVGSTSKPDRPRSPEVKRERAHSQSQAQPGTTVRPLLTRQLTEAEEYARSVREKGESIQRRHSRRPSGISESRPLASDFTQPFTQPLKRHSSEVQTPSISLVNHTSTFKTIEARRASQIRSSYVYRISPSPEMAPGTVGSTVQGPNYPGDLPRFLDGMHHTDELATHFEAGWPTIERWITALGGGQGNGDYGRVVIIHR</sequence>
<keyword evidence="2" id="KW-0343">GTPase activation</keyword>
<dbReference type="PROSITE" id="PS50086">
    <property type="entry name" value="TBC_RABGAP"/>
    <property type="match status" value="1"/>
</dbReference>
<dbReference type="GO" id="GO:0010508">
    <property type="term" value="P:positive regulation of autophagy"/>
    <property type="evidence" value="ECO:0007669"/>
    <property type="project" value="TreeGrafter"/>
</dbReference>
<dbReference type="Pfam" id="PF00566">
    <property type="entry name" value="RabGAP-TBC"/>
    <property type="match status" value="1"/>
</dbReference>
<dbReference type="InterPro" id="IPR035969">
    <property type="entry name" value="Rab-GAP_TBC_sf"/>
</dbReference>
<dbReference type="Proteomes" id="UP001050691">
    <property type="component" value="Unassembled WGS sequence"/>
</dbReference>
<dbReference type="PANTHER" id="PTHR12991:SF10">
    <property type="entry name" value="GATOR COMPLEX PROTEIN NPRL2"/>
    <property type="match status" value="1"/>
</dbReference>
<comment type="caution">
    <text evidence="6">The sequence shown here is derived from an EMBL/GenBank/DDBJ whole genome shotgun (WGS) entry which is preliminary data.</text>
</comment>
<feature type="compositionally biased region" description="Basic and acidic residues" evidence="4">
    <location>
        <begin position="1278"/>
        <end position="1291"/>
    </location>
</feature>
<dbReference type="Gene3D" id="1.10.8.270">
    <property type="entry name" value="putative rabgap domain of human tbc1 domain family member 14 like domains"/>
    <property type="match status" value="1"/>
</dbReference>
<comment type="similarity">
    <text evidence="1">Belongs to the NPR2 family.</text>
</comment>
<feature type="domain" description="Rab-GAP TBC" evidence="5">
    <location>
        <begin position="426"/>
        <end position="655"/>
    </location>
</feature>
<feature type="region of interest" description="Disordered" evidence="4">
    <location>
        <begin position="1"/>
        <end position="180"/>
    </location>
</feature>
<dbReference type="GO" id="GO:1990130">
    <property type="term" value="C:GATOR1 complex"/>
    <property type="evidence" value="ECO:0007669"/>
    <property type="project" value="TreeGrafter"/>
</dbReference>
<evidence type="ECO:0000313" key="6">
    <source>
        <dbReference type="EMBL" id="GJJ06083.1"/>
    </source>
</evidence>
<feature type="compositionally biased region" description="Low complexity" evidence="4">
    <location>
        <begin position="149"/>
        <end position="158"/>
    </location>
</feature>
<organism evidence="6 7">
    <name type="scientific">Clathrus columnatus</name>
    <dbReference type="NCBI Taxonomy" id="1419009"/>
    <lineage>
        <taxon>Eukaryota</taxon>
        <taxon>Fungi</taxon>
        <taxon>Dikarya</taxon>
        <taxon>Basidiomycota</taxon>
        <taxon>Agaricomycotina</taxon>
        <taxon>Agaricomycetes</taxon>
        <taxon>Phallomycetidae</taxon>
        <taxon>Phallales</taxon>
        <taxon>Clathraceae</taxon>
        <taxon>Clathrus</taxon>
    </lineage>
</organism>
<evidence type="ECO:0000259" key="5">
    <source>
        <dbReference type="PROSITE" id="PS50086"/>
    </source>
</evidence>
<dbReference type="GO" id="GO:0005096">
    <property type="term" value="F:GTPase activator activity"/>
    <property type="evidence" value="ECO:0007669"/>
    <property type="project" value="UniProtKB-KW"/>
</dbReference>
<dbReference type="EMBL" id="BPWL01000001">
    <property type="protein sequence ID" value="GJJ06083.1"/>
    <property type="molecule type" value="Genomic_DNA"/>
</dbReference>
<keyword evidence="7" id="KW-1185">Reference proteome</keyword>
<gene>
    <name evidence="6" type="ORF">Clacol_000272</name>
</gene>
<feature type="region of interest" description="Disordered" evidence="4">
    <location>
        <begin position="1209"/>
        <end position="1328"/>
    </location>
</feature>
<dbReference type="SMART" id="SM00164">
    <property type="entry name" value="TBC"/>
    <property type="match status" value="1"/>
</dbReference>
<feature type="compositionally biased region" description="Low complexity" evidence="4">
    <location>
        <begin position="837"/>
        <end position="867"/>
    </location>
</feature>
<feature type="compositionally biased region" description="Polar residues" evidence="4">
    <location>
        <begin position="1"/>
        <end position="16"/>
    </location>
</feature>
<dbReference type="InterPro" id="IPR000195">
    <property type="entry name" value="Rab-GAP-TBC_dom"/>
</dbReference>
<dbReference type="InterPro" id="IPR009348">
    <property type="entry name" value="NPR2-like"/>
</dbReference>
<dbReference type="Gene3D" id="1.10.472.80">
    <property type="entry name" value="Ypt/Rab-GAP domain of gyp1p, domain 3"/>
    <property type="match status" value="1"/>
</dbReference>
<feature type="region of interest" description="Disordered" evidence="4">
    <location>
        <begin position="833"/>
        <end position="873"/>
    </location>
</feature>
<feature type="region of interest" description="Disordered" evidence="4">
    <location>
        <begin position="210"/>
        <end position="254"/>
    </location>
</feature>
<dbReference type="FunFam" id="1.10.8.270:FF:000001">
    <property type="entry name" value="TBC1 domain family member 1"/>
    <property type="match status" value="1"/>
</dbReference>
<feature type="compositionally biased region" description="Pro residues" evidence="4">
    <location>
        <begin position="46"/>
        <end position="58"/>
    </location>
</feature>
<dbReference type="GO" id="GO:1904262">
    <property type="term" value="P:negative regulation of TORC1 signaling"/>
    <property type="evidence" value="ECO:0007669"/>
    <property type="project" value="TreeGrafter"/>
</dbReference>
<accession>A0AAV4ZYW4</accession>
<feature type="compositionally biased region" description="Polar residues" evidence="4">
    <location>
        <begin position="78"/>
        <end position="96"/>
    </location>
</feature>
<reference evidence="6" key="1">
    <citation type="submission" date="2021-10" db="EMBL/GenBank/DDBJ databases">
        <title>De novo Genome Assembly of Clathrus columnatus (Basidiomycota, Fungi) Using Illumina and Nanopore Sequence Data.</title>
        <authorList>
            <person name="Ogiso-Tanaka E."/>
            <person name="Itagaki H."/>
            <person name="Hosoya T."/>
            <person name="Hosaka K."/>
        </authorList>
    </citation>
    <scope>NUCLEOTIDE SEQUENCE</scope>
    <source>
        <strain evidence="6">MO-923</strain>
    </source>
</reference>
<feature type="compositionally biased region" description="Low complexity" evidence="4">
    <location>
        <begin position="104"/>
        <end position="138"/>
    </location>
</feature>
<dbReference type="PANTHER" id="PTHR12991">
    <property type="entry name" value="NITROGEN PERMEASE REGULATOR 2/TUMOR SUPPRESSOR CANDIDATE 4"/>
    <property type="match status" value="1"/>
</dbReference>
<dbReference type="Gene3D" id="1.10.10.750">
    <property type="entry name" value="Ypt/Rab-GAP domain of gyp1p, domain 1"/>
    <property type="match status" value="1"/>
</dbReference>
<name>A0AAV4ZYW4_9AGAM</name>
<evidence type="ECO:0000256" key="2">
    <source>
        <dbReference type="ARBA" id="ARBA00022468"/>
    </source>
</evidence>
<dbReference type="SUPFAM" id="SSF47923">
    <property type="entry name" value="Ypt/Rab-GAP domain of gyp1p"/>
    <property type="match status" value="2"/>
</dbReference>
<dbReference type="GO" id="GO:0005774">
    <property type="term" value="C:vacuolar membrane"/>
    <property type="evidence" value="ECO:0007669"/>
    <property type="project" value="TreeGrafter"/>
</dbReference>
<feature type="compositionally biased region" description="Basic and acidic residues" evidence="4">
    <location>
        <begin position="1239"/>
        <end position="1254"/>
    </location>
</feature>
<evidence type="ECO:0000256" key="4">
    <source>
        <dbReference type="SAM" id="MobiDB-lite"/>
    </source>
</evidence>
<feature type="compositionally biased region" description="Polar residues" evidence="4">
    <location>
        <begin position="214"/>
        <end position="231"/>
    </location>
</feature>
<feature type="region of interest" description="Disordered" evidence="4">
    <location>
        <begin position="776"/>
        <end position="809"/>
    </location>
</feature>
<keyword evidence="3" id="KW-0175">Coiled coil</keyword>
<proteinExistence type="inferred from homology"/>
<feature type="coiled-coil region" evidence="3">
    <location>
        <begin position="662"/>
        <end position="696"/>
    </location>
</feature>